<dbReference type="GO" id="GO:0008483">
    <property type="term" value="F:transaminase activity"/>
    <property type="evidence" value="ECO:0007669"/>
    <property type="project" value="UniProtKB-KW"/>
</dbReference>
<dbReference type="InterPro" id="IPR015421">
    <property type="entry name" value="PyrdxlP-dep_Trfase_major"/>
</dbReference>
<sequence>MEINFDKASFKDFENIAGKDANEAAYLFFQYMRYKQSKGQMNYRLLSTSHSGPTMEMDLPDNPHKTFISLVANDYLNFSQHPLVKKAAIEAIENYGVGAGASPAIGGHFWYHEALEKAISGFFYRKSAITYTTGYTANSAALQAIMKKDDLAILDSAVHASVIEGCLQTNMKTFPHNNLQALERILSVTKDKYRSRWVVIDGVYSQDGDLAPLDEIVKLVKTYGAYLILDDAHGTGVIGATGRGVIELDALYQEVDIITGTFSKTFGHIGGYVVASEEMTHFLKYQSRQHIFSSTATPASACILKSIQLIDEEPIWMQKLQKNILHLKTGLLSLGLDIGTTASAIIPVKIGDMNLNAEICNLLLQEGIYTNQINYPAVSQKNSRIRMSVMATHQPEHLDKVLNVWEWIIKKKELKQRLR</sequence>
<dbReference type="PANTHER" id="PTHR13693">
    <property type="entry name" value="CLASS II AMINOTRANSFERASE/8-AMINO-7-OXONONANOATE SYNTHASE"/>
    <property type="match status" value="1"/>
</dbReference>
<evidence type="ECO:0000256" key="2">
    <source>
        <dbReference type="ARBA" id="ARBA00022679"/>
    </source>
</evidence>
<dbReference type="AlphaFoldDB" id="A0A369Q135"/>
<dbReference type="OrthoDB" id="9807157at2"/>
<dbReference type="Pfam" id="PF00155">
    <property type="entry name" value="Aminotran_1_2"/>
    <property type="match status" value="1"/>
</dbReference>
<dbReference type="Proteomes" id="UP000253961">
    <property type="component" value="Unassembled WGS sequence"/>
</dbReference>
<keyword evidence="2 4" id="KW-0808">Transferase</keyword>
<dbReference type="Gene3D" id="3.40.640.10">
    <property type="entry name" value="Type I PLP-dependent aspartate aminotransferase-like (Major domain)"/>
    <property type="match status" value="1"/>
</dbReference>
<evidence type="ECO:0000256" key="1">
    <source>
        <dbReference type="ARBA" id="ARBA00001933"/>
    </source>
</evidence>
<dbReference type="InterPro" id="IPR050087">
    <property type="entry name" value="AON_synthase_class-II"/>
</dbReference>
<dbReference type="GO" id="GO:0030170">
    <property type="term" value="F:pyridoxal phosphate binding"/>
    <property type="evidence" value="ECO:0007669"/>
    <property type="project" value="InterPro"/>
</dbReference>
<feature type="domain" description="Aminotransferase class I/classII large" evidence="3">
    <location>
        <begin position="67"/>
        <end position="403"/>
    </location>
</feature>
<dbReference type="InterPro" id="IPR004839">
    <property type="entry name" value="Aminotransferase_I/II_large"/>
</dbReference>
<dbReference type="SUPFAM" id="SSF53383">
    <property type="entry name" value="PLP-dependent transferases"/>
    <property type="match status" value="1"/>
</dbReference>
<protein>
    <submittedName>
        <fullName evidence="4">Aminotransferase class I/II-fold pyridoxal phosphate-dependent enzyme</fullName>
    </submittedName>
</protein>
<dbReference type="PANTHER" id="PTHR13693:SF3">
    <property type="entry name" value="LD36009P"/>
    <property type="match status" value="1"/>
</dbReference>
<dbReference type="EMBL" id="QPKV01000003">
    <property type="protein sequence ID" value="RDC56649.1"/>
    <property type="molecule type" value="Genomic_DNA"/>
</dbReference>
<accession>A0A369Q135</accession>
<comment type="caution">
    <text evidence="4">The sequence shown here is derived from an EMBL/GenBank/DDBJ whole genome shotgun (WGS) entry which is preliminary data.</text>
</comment>
<organism evidence="4 5">
    <name type="scientific">Pedobacter chinensis</name>
    <dbReference type="NCBI Taxonomy" id="2282421"/>
    <lineage>
        <taxon>Bacteria</taxon>
        <taxon>Pseudomonadati</taxon>
        <taxon>Bacteroidota</taxon>
        <taxon>Sphingobacteriia</taxon>
        <taxon>Sphingobacteriales</taxon>
        <taxon>Sphingobacteriaceae</taxon>
        <taxon>Pedobacter</taxon>
    </lineage>
</organism>
<dbReference type="InterPro" id="IPR015424">
    <property type="entry name" value="PyrdxlP-dep_Trfase"/>
</dbReference>
<dbReference type="InterPro" id="IPR015422">
    <property type="entry name" value="PyrdxlP-dep_Trfase_small"/>
</dbReference>
<proteinExistence type="predicted"/>
<gene>
    <name evidence="4" type="ORF">DU508_05405</name>
</gene>
<evidence type="ECO:0000313" key="5">
    <source>
        <dbReference type="Proteomes" id="UP000253961"/>
    </source>
</evidence>
<evidence type="ECO:0000259" key="3">
    <source>
        <dbReference type="Pfam" id="PF00155"/>
    </source>
</evidence>
<comment type="cofactor">
    <cofactor evidence="1">
        <name>pyridoxal 5'-phosphate</name>
        <dbReference type="ChEBI" id="CHEBI:597326"/>
    </cofactor>
</comment>
<dbReference type="Gene3D" id="3.90.1150.10">
    <property type="entry name" value="Aspartate Aminotransferase, domain 1"/>
    <property type="match status" value="1"/>
</dbReference>
<keyword evidence="5" id="KW-1185">Reference proteome</keyword>
<name>A0A369Q135_9SPHI</name>
<keyword evidence="4" id="KW-0032">Aminotransferase</keyword>
<reference evidence="4 5" key="1">
    <citation type="submission" date="2018-07" db="EMBL/GenBank/DDBJ databases">
        <title>Pedobacter sp. nov., isolated from soil.</title>
        <authorList>
            <person name="Zhou L.Y."/>
            <person name="Du Z.J."/>
        </authorList>
    </citation>
    <scope>NUCLEOTIDE SEQUENCE [LARGE SCALE GENOMIC DNA]</scope>
    <source>
        <strain evidence="4 5">JDX94</strain>
    </source>
</reference>
<evidence type="ECO:0000313" key="4">
    <source>
        <dbReference type="EMBL" id="RDC56649.1"/>
    </source>
</evidence>
<dbReference type="RefSeq" id="WP_115401838.1">
    <property type="nucleotide sequence ID" value="NZ_QPKV01000003.1"/>
</dbReference>